<evidence type="ECO:0000259" key="7">
    <source>
        <dbReference type="Pfam" id="PF01035"/>
    </source>
</evidence>
<organism evidence="8">
    <name type="scientific">Uncultured archaeon GZfos26G2</name>
    <dbReference type="NCBI Taxonomy" id="3386331"/>
    <lineage>
        <taxon>Archaea</taxon>
        <taxon>Methanobacteriati</taxon>
        <taxon>Methanobacteriota</taxon>
        <taxon>Stenosarchaea group</taxon>
        <taxon>Methanomicrobia</taxon>
        <taxon>Candidatus Methanophagales</taxon>
        <taxon>Candidatus Methanophagaceae</taxon>
        <taxon>Candidatus Methanophaga</taxon>
    </lineage>
</organism>
<sequence length="97" mass="10375">MSRVKQIPKGNVTTYGEIARVITGTVSAARAVGQAVARNPYPIIIPCHRVVRSSGDLGGYSLGVAKKIGLLSAEGIEIIAGKILNLERVLFLFQEKK</sequence>
<accession>A0A7H0XS22</accession>
<proteinExistence type="predicted"/>
<evidence type="ECO:0000256" key="2">
    <source>
        <dbReference type="ARBA" id="ARBA00022603"/>
    </source>
</evidence>
<dbReference type="EC" id="2.1.1.63" evidence="8"/>
<dbReference type="CDD" id="cd06445">
    <property type="entry name" value="ATase"/>
    <property type="match status" value="1"/>
</dbReference>
<keyword evidence="4" id="KW-0227">DNA damage</keyword>
<dbReference type="Gene3D" id="1.10.10.10">
    <property type="entry name" value="Winged helix-like DNA-binding domain superfamily/Winged helix DNA-binding domain"/>
    <property type="match status" value="1"/>
</dbReference>
<comment type="catalytic activity">
    <reaction evidence="6">
        <text>a 6-O-methyl-2'-deoxyguanosine in DNA + L-cysteinyl-[protein] = S-methyl-L-cysteinyl-[protein] + a 2'-deoxyguanosine in DNA</text>
        <dbReference type="Rhea" id="RHEA:24000"/>
        <dbReference type="Rhea" id="RHEA-COMP:10131"/>
        <dbReference type="Rhea" id="RHEA-COMP:10132"/>
        <dbReference type="Rhea" id="RHEA-COMP:11367"/>
        <dbReference type="Rhea" id="RHEA-COMP:11368"/>
        <dbReference type="ChEBI" id="CHEBI:29950"/>
        <dbReference type="ChEBI" id="CHEBI:82612"/>
        <dbReference type="ChEBI" id="CHEBI:85445"/>
        <dbReference type="ChEBI" id="CHEBI:85448"/>
        <dbReference type="EC" id="2.1.1.63"/>
    </reaction>
</comment>
<dbReference type="PANTHER" id="PTHR10815:SF13">
    <property type="entry name" value="METHYLATED-DNA--PROTEIN-CYSTEINE METHYLTRANSFERASE"/>
    <property type="match status" value="1"/>
</dbReference>
<dbReference type="InterPro" id="IPR036217">
    <property type="entry name" value="MethylDNA_cys_MeTrfase_DNAb"/>
</dbReference>
<dbReference type="Pfam" id="PF01035">
    <property type="entry name" value="DNA_binding_1"/>
    <property type="match status" value="1"/>
</dbReference>
<evidence type="ECO:0000256" key="5">
    <source>
        <dbReference type="ARBA" id="ARBA00023204"/>
    </source>
</evidence>
<dbReference type="InterPro" id="IPR001497">
    <property type="entry name" value="MethylDNA_cys_MeTrfase_AS"/>
</dbReference>
<dbReference type="PANTHER" id="PTHR10815">
    <property type="entry name" value="METHYLATED-DNA--PROTEIN-CYSTEINE METHYLTRANSFERASE"/>
    <property type="match status" value="1"/>
</dbReference>
<dbReference type="GO" id="GO:0003908">
    <property type="term" value="F:methylated-DNA-[protein]-cysteine S-methyltransferase activity"/>
    <property type="evidence" value="ECO:0007669"/>
    <property type="project" value="UniProtKB-EC"/>
</dbReference>
<dbReference type="SUPFAM" id="SSF46767">
    <property type="entry name" value="Methylated DNA-protein cysteine methyltransferase, C-terminal domain"/>
    <property type="match status" value="1"/>
</dbReference>
<evidence type="ECO:0000256" key="1">
    <source>
        <dbReference type="ARBA" id="ARBA00001286"/>
    </source>
</evidence>
<dbReference type="EMBL" id="AY714835">
    <property type="protein sequence ID" value="QNR61630.1"/>
    <property type="molecule type" value="Genomic_DNA"/>
</dbReference>
<dbReference type="NCBIfam" id="TIGR00589">
    <property type="entry name" value="ogt"/>
    <property type="match status" value="1"/>
</dbReference>
<reference evidence="8" key="1">
    <citation type="journal article" date="2004" name="Science">
        <title>Reverse methanogenesis: testing the hypothesis with environmental genomics.</title>
        <authorList>
            <person name="Hallam S.J."/>
            <person name="Putnam N."/>
            <person name="Preston C.M."/>
            <person name="Detter J.C."/>
            <person name="Rokhsar D."/>
            <person name="Richardson P.M."/>
            <person name="DeLong E.F."/>
        </authorList>
    </citation>
    <scope>NUCLEOTIDE SEQUENCE</scope>
</reference>
<evidence type="ECO:0000256" key="4">
    <source>
        <dbReference type="ARBA" id="ARBA00022763"/>
    </source>
</evidence>
<dbReference type="PROSITE" id="PS00374">
    <property type="entry name" value="MGMT"/>
    <property type="match status" value="1"/>
</dbReference>
<gene>
    <name evidence="8" type="primary">ogt</name>
    <name evidence="8" type="ORF">GZ22D9_34</name>
</gene>
<dbReference type="InterPro" id="IPR036388">
    <property type="entry name" value="WH-like_DNA-bd_sf"/>
</dbReference>
<evidence type="ECO:0000313" key="8">
    <source>
        <dbReference type="EMBL" id="QNR61630.1"/>
    </source>
</evidence>
<dbReference type="GO" id="GO:0006281">
    <property type="term" value="P:DNA repair"/>
    <property type="evidence" value="ECO:0007669"/>
    <property type="project" value="UniProtKB-KW"/>
</dbReference>
<feature type="domain" description="Methylated-DNA-[protein]-cysteine S-methyltransferase DNA binding" evidence="7">
    <location>
        <begin position="3"/>
        <end position="76"/>
    </location>
</feature>
<dbReference type="GO" id="GO:0032259">
    <property type="term" value="P:methylation"/>
    <property type="evidence" value="ECO:0007669"/>
    <property type="project" value="UniProtKB-KW"/>
</dbReference>
<dbReference type="AlphaFoldDB" id="A0A7H0XS22"/>
<keyword evidence="5" id="KW-0234">DNA repair</keyword>
<comment type="catalytic activity">
    <reaction evidence="1">
        <text>a 4-O-methyl-thymidine in DNA + L-cysteinyl-[protein] = a thymidine in DNA + S-methyl-L-cysteinyl-[protein]</text>
        <dbReference type="Rhea" id="RHEA:53428"/>
        <dbReference type="Rhea" id="RHEA-COMP:10131"/>
        <dbReference type="Rhea" id="RHEA-COMP:10132"/>
        <dbReference type="Rhea" id="RHEA-COMP:13555"/>
        <dbReference type="Rhea" id="RHEA-COMP:13556"/>
        <dbReference type="ChEBI" id="CHEBI:29950"/>
        <dbReference type="ChEBI" id="CHEBI:82612"/>
        <dbReference type="ChEBI" id="CHEBI:137386"/>
        <dbReference type="ChEBI" id="CHEBI:137387"/>
        <dbReference type="EC" id="2.1.1.63"/>
    </reaction>
</comment>
<keyword evidence="3 8" id="KW-0808">Transferase</keyword>
<protein>
    <submittedName>
        <fullName evidence="8">Methylated-DNA--protein-cysteine methyltransferase</fullName>
        <ecNumber evidence="8">2.1.1.63</ecNumber>
    </submittedName>
</protein>
<keyword evidence="2 8" id="KW-0489">Methyltransferase</keyword>
<evidence type="ECO:0000256" key="6">
    <source>
        <dbReference type="ARBA" id="ARBA00049348"/>
    </source>
</evidence>
<evidence type="ECO:0000256" key="3">
    <source>
        <dbReference type="ARBA" id="ARBA00022679"/>
    </source>
</evidence>
<name>A0A7H0XS22_UNCAG</name>
<dbReference type="InterPro" id="IPR014048">
    <property type="entry name" value="MethylDNA_cys_MeTrfase_DNA-bd"/>
</dbReference>